<evidence type="ECO:0000313" key="2">
    <source>
        <dbReference type="EMBL" id="GAA3663406.1"/>
    </source>
</evidence>
<proteinExistence type="predicted"/>
<accession>A0ABP7BL22</accession>
<comment type="caution">
    <text evidence="2">The sequence shown here is derived from an EMBL/GenBank/DDBJ whole genome shotgun (WGS) entry which is preliminary data.</text>
</comment>
<dbReference type="Proteomes" id="UP001410795">
    <property type="component" value="Unassembled WGS sequence"/>
</dbReference>
<protein>
    <submittedName>
        <fullName evidence="2">Uncharacterized protein</fullName>
    </submittedName>
</protein>
<keyword evidence="3" id="KW-1185">Reference proteome</keyword>
<sequence>MPRSRNPLSAETLLDIHLSAILTRHKWDADPEPVIAELRREAGDRLDILAAAAGRWAGFTEKDEAAQALVAAVMQLDLPGLDEATVLGRDRARQRPHGTPPAMH</sequence>
<organism evidence="2 3">
    <name type="scientific">Microbacterium marinilacus</name>
    <dbReference type="NCBI Taxonomy" id="415209"/>
    <lineage>
        <taxon>Bacteria</taxon>
        <taxon>Bacillati</taxon>
        <taxon>Actinomycetota</taxon>
        <taxon>Actinomycetes</taxon>
        <taxon>Micrococcales</taxon>
        <taxon>Microbacteriaceae</taxon>
        <taxon>Microbacterium</taxon>
    </lineage>
</organism>
<evidence type="ECO:0000313" key="3">
    <source>
        <dbReference type="Proteomes" id="UP001410795"/>
    </source>
</evidence>
<feature type="region of interest" description="Disordered" evidence="1">
    <location>
        <begin position="85"/>
        <end position="104"/>
    </location>
</feature>
<gene>
    <name evidence="2" type="ORF">GCM10022202_26470</name>
</gene>
<evidence type="ECO:0000256" key="1">
    <source>
        <dbReference type="SAM" id="MobiDB-lite"/>
    </source>
</evidence>
<dbReference type="RefSeq" id="WP_221857382.1">
    <property type="nucleotide sequence ID" value="NZ_BAAAYV010000012.1"/>
</dbReference>
<name>A0ABP7BL22_9MICO</name>
<dbReference type="EMBL" id="BAAAYV010000012">
    <property type="protein sequence ID" value="GAA3663406.1"/>
    <property type="molecule type" value="Genomic_DNA"/>
</dbReference>
<reference evidence="3" key="1">
    <citation type="journal article" date="2019" name="Int. J. Syst. Evol. Microbiol.">
        <title>The Global Catalogue of Microorganisms (GCM) 10K type strain sequencing project: providing services to taxonomists for standard genome sequencing and annotation.</title>
        <authorList>
            <consortium name="The Broad Institute Genomics Platform"/>
            <consortium name="The Broad Institute Genome Sequencing Center for Infectious Disease"/>
            <person name="Wu L."/>
            <person name="Ma J."/>
        </authorList>
    </citation>
    <scope>NUCLEOTIDE SEQUENCE [LARGE SCALE GENOMIC DNA]</scope>
    <source>
        <strain evidence="3">JCM 16546</strain>
    </source>
</reference>